<keyword evidence="1" id="KW-1133">Transmembrane helix</keyword>
<reference evidence="2" key="2">
    <citation type="journal article" date="2021" name="Genome Biol. Evol.">
        <title>Developing a high-quality reference genome for a parasitic bivalve with doubly uniparental inheritance (Bivalvia: Unionida).</title>
        <authorList>
            <person name="Smith C.H."/>
        </authorList>
    </citation>
    <scope>NUCLEOTIDE SEQUENCE</scope>
    <source>
        <strain evidence="2">CHS0354</strain>
        <tissue evidence="2">Mantle</tissue>
    </source>
</reference>
<comment type="caution">
    <text evidence="2">The sequence shown here is derived from an EMBL/GenBank/DDBJ whole genome shotgun (WGS) entry which is preliminary data.</text>
</comment>
<proteinExistence type="predicted"/>
<sequence length="101" mass="11842">MYSNMQCIKYAMYYNMQCITICNVLQYAMYYNMQCSHFIKDILTINNHLFSTGLVGKGLLGRLGFFMFGTLTFLTHTVFEMEPKLVNCGIWARVTDFFDRV</sequence>
<feature type="transmembrane region" description="Helical" evidence="1">
    <location>
        <begin position="12"/>
        <end position="30"/>
    </location>
</feature>
<accession>A0AAE0W6B0</accession>
<reference evidence="2" key="1">
    <citation type="journal article" date="2021" name="Genome Biol. Evol.">
        <title>A High-Quality Reference Genome for a Parasitic Bivalve with Doubly Uniparental Inheritance (Bivalvia: Unionida).</title>
        <authorList>
            <person name="Smith C.H."/>
        </authorList>
    </citation>
    <scope>NUCLEOTIDE SEQUENCE</scope>
    <source>
        <strain evidence="2">CHS0354</strain>
    </source>
</reference>
<evidence type="ECO:0000256" key="1">
    <source>
        <dbReference type="SAM" id="Phobius"/>
    </source>
</evidence>
<reference evidence="2" key="3">
    <citation type="submission" date="2023-05" db="EMBL/GenBank/DDBJ databases">
        <authorList>
            <person name="Smith C.H."/>
        </authorList>
    </citation>
    <scope>NUCLEOTIDE SEQUENCE</scope>
    <source>
        <strain evidence="2">CHS0354</strain>
        <tissue evidence="2">Mantle</tissue>
    </source>
</reference>
<keyword evidence="3" id="KW-1185">Reference proteome</keyword>
<gene>
    <name evidence="2" type="ORF">CHS0354_041768</name>
</gene>
<protein>
    <submittedName>
        <fullName evidence="2">Uncharacterized protein</fullName>
    </submittedName>
</protein>
<name>A0AAE0W6B0_9BIVA</name>
<organism evidence="2 3">
    <name type="scientific">Potamilus streckersoni</name>
    <dbReference type="NCBI Taxonomy" id="2493646"/>
    <lineage>
        <taxon>Eukaryota</taxon>
        <taxon>Metazoa</taxon>
        <taxon>Spiralia</taxon>
        <taxon>Lophotrochozoa</taxon>
        <taxon>Mollusca</taxon>
        <taxon>Bivalvia</taxon>
        <taxon>Autobranchia</taxon>
        <taxon>Heteroconchia</taxon>
        <taxon>Palaeoheterodonta</taxon>
        <taxon>Unionida</taxon>
        <taxon>Unionoidea</taxon>
        <taxon>Unionidae</taxon>
        <taxon>Ambleminae</taxon>
        <taxon>Lampsilini</taxon>
        <taxon>Potamilus</taxon>
    </lineage>
</organism>
<feature type="transmembrane region" description="Helical" evidence="1">
    <location>
        <begin position="59"/>
        <end position="79"/>
    </location>
</feature>
<keyword evidence="1" id="KW-0472">Membrane</keyword>
<dbReference type="EMBL" id="JAEAOA010002350">
    <property type="protein sequence ID" value="KAK3601845.1"/>
    <property type="molecule type" value="Genomic_DNA"/>
</dbReference>
<keyword evidence="1" id="KW-0812">Transmembrane</keyword>
<dbReference type="AlphaFoldDB" id="A0AAE0W6B0"/>
<evidence type="ECO:0000313" key="3">
    <source>
        <dbReference type="Proteomes" id="UP001195483"/>
    </source>
</evidence>
<dbReference type="Proteomes" id="UP001195483">
    <property type="component" value="Unassembled WGS sequence"/>
</dbReference>
<evidence type="ECO:0000313" key="2">
    <source>
        <dbReference type="EMBL" id="KAK3601845.1"/>
    </source>
</evidence>